<reference evidence="2" key="1">
    <citation type="submission" date="2014-09" db="EMBL/GenBank/DDBJ databases">
        <authorList>
            <person name="Magalhaes I.L.F."/>
            <person name="Oliveira U."/>
            <person name="Santos F.R."/>
            <person name="Vidigal T.H.D.A."/>
            <person name="Brescovit A.D."/>
            <person name="Santos A.J."/>
        </authorList>
    </citation>
    <scope>NUCLEOTIDE SEQUENCE</scope>
    <source>
        <tissue evidence="2">Shoot tissue taken approximately 20 cm above the soil surface</tissue>
    </source>
</reference>
<sequence>MVRAPRRRQRGVVGDQRGEPIAPGRGRVRQGRADQGVQEALRADQV</sequence>
<feature type="region of interest" description="Disordered" evidence="1">
    <location>
        <begin position="1"/>
        <end position="46"/>
    </location>
</feature>
<name>A0A0A9FF13_ARUDO</name>
<reference evidence="2" key="2">
    <citation type="journal article" date="2015" name="Data Brief">
        <title>Shoot transcriptome of the giant reed, Arundo donax.</title>
        <authorList>
            <person name="Barrero R.A."/>
            <person name="Guerrero F.D."/>
            <person name="Moolhuijzen P."/>
            <person name="Goolsby J.A."/>
            <person name="Tidwell J."/>
            <person name="Bellgard S.E."/>
            <person name="Bellgard M.I."/>
        </authorList>
    </citation>
    <scope>NUCLEOTIDE SEQUENCE</scope>
    <source>
        <tissue evidence="2">Shoot tissue taken approximately 20 cm above the soil surface</tissue>
    </source>
</reference>
<dbReference type="AlphaFoldDB" id="A0A0A9FF13"/>
<organism evidence="2">
    <name type="scientific">Arundo donax</name>
    <name type="common">Giant reed</name>
    <name type="synonym">Donax arundinaceus</name>
    <dbReference type="NCBI Taxonomy" id="35708"/>
    <lineage>
        <taxon>Eukaryota</taxon>
        <taxon>Viridiplantae</taxon>
        <taxon>Streptophyta</taxon>
        <taxon>Embryophyta</taxon>
        <taxon>Tracheophyta</taxon>
        <taxon>Spermatophyta</taxon>
        <taxon>Magnoliopsida</taxon>
        <taxon>Liliopsida</taxon>
        <taxon>Poales</taxon>
        <taxon>Poaceae</taxon>
        <taxon>PACMAD clade</taxon>
        <taxon>Arundinoideae</taxon>
        <taxon>Arundineae</taxon>
        <taxon>Arundo</taxon>
    </lineage>
</organism>
<evidence type="ECO:0000313" key="2">
    <source>
        <dbReference type="EMBL" id="JAE09829.1"/>
    </source>
</evidence>
<protein>
    <submittedName>
        <fullName evidence="2">Uncharacterized protein</fullName>
    </submittedName>
</protein>
<accession>A0A0A9FF13</accession>
<proteinExistence type="predicted"/>
<feature type="compositionally biased region" description="Basic residues" evidence="1">
    <location>
        <begin position="1"/>
        <end position="10"/>
    </location>
</feature>
<evidence type="ECO:0000256" key="1">
    <source>
        <dbReference type="SAM" id="MobiDB-lite"/>
    </source>
</evidence>
<dbReference type="EMBL" id="GBRH01188067">
    <property type="protein sequence ID" value="JAE09829.1"/>
    <property type="molecule type" value="Transcribed_RNA"/>
</dbReference>